<dbReference type="OrthoDB" id="2061121at2"/>
<dbReference type="AlphaFoldDB" id="A0A4R2LHL1"/>
<sequence length="333" mass="35311">MKKSKMLHRIAAALLAGTMMMAMGTTVFAEGNEPRNVTITKEITKDANDYAPATTFGFQITSGSPVEASKGQDAIYAGPAGGAYFEEGAGEITSAPGASDIGQTTTTVGTTTISIDASKFTAPGIYRYNVSEVAGTYEGITYSTETKYFDVYVNSSKEVYAYTFTDATATDGKDDGVFTNDYTDIHDVTITKQVTGNQGDKSKAFNFTIDASGADGEKFYVTYGDGETVTLGADEDAKIITLKDGQSATIHGLSVTDTYSVEEADYTSDGYTTTVDGAKSGTISEDKTVTFTNEKNASTPTGIMMNVAPYVLMVAVAAVLAVVFLRRKNNFEN</sequence>
<gene>
    <name evidence="4" type="ORF">EV212_10746</name>
</gene>
<feature type="domain" description="DUF7601" evidence="3">
    <location>
        <begin position="186"/>
        <end position="295"/>
    </location>
</feature>
<name>A0A4R2LHL1_9FIRM</name>
<organism evidence="4 5">
    <name type="scientific">Frisingicoccus caecimuris</name>
    <dbReference type="NCBI Taxonomy" id="1796636"/>
    <lineage>
        <taxon>Bacteria</taxon>
        <taxon>Bacillati</taxon>
        <taxon>Bacillota</taxon>
        <taxon>Clostridia</taxon>
        <taxon>Lachnospirales</taxon>
        <taxon>Lachnospiraceae</taxon>
        <taxon>Frisingicoccus</taxon>
    </lineage>
</organism>
<evidence type="ECO:0000256" key="2">
    <source>
        <dbReference type="SAM" id="SignalP"/>
    </source>
</evidence>
<keyword evidence="5" id="KW-1185">Reference proteome</keyword>
<keyword evidence="2" id="KW-0732">Signal</keyword>
<evidence type="ECO:0000313" key="5">
    <source>
        <dbReference type="Proteomes" id="UP000295711"/>
    </source>
</evidence>
<dbReference type="EMBL" id="SLXA01000007">
    <property type="protein sequence ID" value="TCO84445.1"/>
    <property type="molecule type" value="Genomic_DNA"/>
</dbReference>
<evidence type="ECO:0000313" key="4">
    <source>
        <dbReference type="EMBL" id="TCO84445.1"/>
    </source>
</evidence>
<evidence type="ECO:0000256" key="1">
    <source>
        <dbReference type="SAM" id="Phobius"/>
    </source>
</evidence>
<feature type="signal peptide" evidence="2">
    <location>
        <begin position="1"/>
        <end position="29"/>
    </location>
</feature>
<dbReference type="RefSeq" id="WP_132091608.1">
    <property type="nucleotide sequence ID" value="NZ_JANKAQ010000006.1"/>
</dbReference>
<accession>A0A4R2LHL1</accession>
<dbReference type="Gene3D" id="2.60.40.1140">
    <property type="entry name" value="Collagen-binding surface protein Cna, B-type domain"/>
    <property type="match status" value="1"/>
</dbReference>
<reference evidence="4 5" key="1">
    <citation type="submission" date="2019-03" db="EMBL/GenBank/DDBJ databases">
        <title>Genomic Encyclopedia of Type Strains, Phase IV (KMG-IV): sequencing the most valuable type-strain genomes for metagenomic binning, comparative biology and taxonomic classification.</title>
        <authorList>
            <person name="Goeker M."/>
        </authorList>
    </citation>
    <scope>NUCLEOTIDE SEQUENCE [LARGE SCALE GENOMIC DNA]</scope>
    <source>
        <strain evidence="4 5">DSM 28559</strain>
    </source>
</reference>
<dbReference type="Gene3D" id="2.60.40.3050">
    <property type="match status" value="1"/>
</dbReference>
<dbReference type="Proteomes" id="UP000295711">
    <property type="component" value="Unassembled WGS sequence"/>
</dbReference>
<proteinExistence type="predicted"/>
<feature type="chain" id="PRO_5020319943" description="DUF7601 domain-containing protein" evidence="2">
    <location>
        <begin position="30"/>
        <end position="333"/>
    </location>
</feature>
<dbReference type="InterPro" id="IPR055382">
    <property type="entry name" value="DUF7601"/>
</dbReference>
<keyword evidence="1" id="KW-0812">Transmembrane</keyword>
<comment type="caution">
    <text evidence="4">The sequence shown here is derived from an EMBL/GenBank/DDBJ whole genome shotgun (WGS) entry which is preliminary data.</text>
</comment>
<feature type="transmembrane region" description="Helical" evidence="1">
    <location>
        <begin position="307"/>
        <end position="325"/>
    </location>
</feature>
<keyword evidence="1" id="KW-0472">Membrane</keyword>
<evidence type="ECO:0000259" key="3">
    <source>
        <dbReference type="Pfam" id="PF24547"/>
    </source>
</evidence>
<protein>
    <recommendedName>
        <fullName evidence="3">DUF7601 domain-containing protein</fullName>
    </recommendedName>
</protein>
<dbReference type="InterPro" id="IPR038174">
    <property type="entry name" value="Strep_pil_link_sf"/>
</dbReference>
<keyword evidence="1" id="KW-1133">Transmembrane helix</keyword>
<dbReference type="Pfam" id="PF24547">
    <property type="entry name" value="DUF7601"/>
    <property type="match status" value="1"/>
</dbReference>